<evidence type="ECO:0000313" key="2">
    <source>
        <dbReference type="Proteomes" id="UP000215788"/>
    </source>
</evidence>
<accession>A0A266NAL2</accession>
<reference evidence="1 2" key="1">
    <citation type="submission" date="2017-08" db="EMBL/GenBank/DDBJ databases">
        <title>Genomic and metabolic characterisation of spoilage-associated Pseudomonas species.</title>
        <authorList>
            <person name="Stanborough T."/>
            <person name="Fegan N."/>
            <person name="Powell S.M."/>
            <person name="Singh T."/>
            <person name="Tamplin M.L."/>
            <person name="Chandry P.S."/>
        </authorList>
    </citation>
    <scope>NUCLEOTIDE SEQUENCE [LARGE SCALE GENOMIC DNA]</scope>
    <source>
        <strain evidence="1 2">L1802</strain>
    </source>
</reference>
<dbReference type="EMBL" id="NQKI01000013">
    <property type="protein sequence ID" value="OZY59499.1"/>
    <property type="molecule type" value="Genomic_DNA"/>
</dbReference>
<dbReference type="RefSeq" id="WP_094993328.1">
    <property type="nucleotide sequence ID" value="NZ_NQKI01000013.1"/>
</dbReference>
<evidence type="ECO:0000313" key="1">
    <source>
        <dbReference type="EMBL" id="OZY59499.1"/>
    </source>
</evidence>
<dbReference type="Proteomes" id="UP000215788">
    <property type="component" value="Unassembled WGS sequence"/>
</dbReference>
<dbReference type="InterPro" id="IPR021564">
    <property type="entry name" value="DUF3203"/>
</dbReference>
<dbReference type="SUPFAM" id="SSF141447">
    <property type="entry name" value="PA2021-like"/>
    <property type="match status" value="1"/>
</dbReference>
<name>A0A266NAL2_9PSED</name>
<protein>
    <recommendedName>
        <fullName evidence="3">DUF3203 domain-containing protein</fullName>
    </recommendedName>
</protein>
<proteinExistence type="predicted"/>
<organism evidence="1 2">
    <name type="scientific">Pseudomonas lundensis</name>
    <dbReference type="NCBI Taxonomy" id="86185"/>
    <lineage>
        <taxon>Bacteria</taxon>
        <taxon>Pseudomonadati</taxon>
        <taxon>Pseudomonadota</taxon>
        <taxon>Gammaproteobacteria</taxon>
        <taxon>Pseudomonadales</taxon>
        <taxon>Pseudomonadaceae</taxon>
        <taxon>Pseudomonas</taxon>
    </lineage>
</organism>
<sequence>MSLVIDRTHSTCVFTLPAGTLQVDLPKVVIINSDPSGLSQALVGEEKIAVTEEQAEELVSAGAIDQREMLHATTDGSPI</sequence>
<dbReference type="OrthoDB" id="6953553at2"/>
<dbReference type="Pfam" id="PF11462">
    <property type="entry name" value="DUF3203"/>
    <property type="match status" value="1"/>
</dbReference>
<evidence type="ECO:0008006" key="3">
    <source>
        <dbReference type="Google" id="ProtNLM"/>
    </source>
</evidence>
<dbReference type="Gene3D" id="3.40.1170.40">
    <property type="entry name" value="Protein of unknown function DUF3203"/>
    <property type="match status" value="1"/>
</dbReference>
<dbReference type="AlphaFoldDB" id="A0A266NAL2"/>
<gene>
    <name evidence="1" type="ORF">CJF39_10305</name>
</gene>
<comment type="caution">
    <text evidence="1">The sequence shown here is derived from an EMBL/GenBank/DDBJ whole genome shotgun (WGS) entry which is preliminary data.</text>
</comment>
<dbReference type="InterPro" id="IPR038079">
    <property type="entry name" value="PA2021-like_sf"/>
</dbReference>